<comment type="caution">
    <text evidence="2">The sequence shown here is derived from an EMBL/GenBank/DDBJ whole genome shotgun (WGS) entry which is preliminary data.</text>
</comment>
<reference evidence="2" key="1">
    <citation type="journal article" date="2023" name="GigaByte">
        <title>Genome assembly of the bearded iris, Iris pallida Lam.</title>
        <authorList>
            <person name="Bruccoleri R.E."/>
            <person name="Oakeley E.J."/>
            <person name="Faust A.M.E."/>
            <person name="Altorfer M."/>
            <person name="Dessus-Babus S."/>
            <person name="Burckhardt D."/>
            <person name="Oertli M."/>
            <person name="Naumann U."/>
            <person name="Petersen F."/>
            <person name="Wong J."/>
        </authorList>
    </citation>
    <scope>NUCLEOTIDE SEQUENCE</scope>
    <source>
        <strain evidence="2">GSM-AAB239-AS_SAM_17_03QT</strain>
    </source>
</reference>
<proteinExistence type="predicted"/>
<gene>
    <name evidence="2" type="ORF">M6B38_226385</name>
</gene>
<evidence type="ECO:0000313" key="3">
    <source>
        <dbReference type="Proteomes" id="UP001140949"/>
    </source>
</evidence>
<accession>A0AAX6DU58</accession>
<protein>
    <submittedName>
        <fullName evidence="2">Uncharacterized protein</fullName>
    </submittedName>
</protein>
<dbReference type="Proteomes" id="UP001140949">
    <property type="component" value="Unassembled WGS sequence"/>
</dbReference>
<evidence type="ECO:0000256" key="1">
    <source>
        <dbReference type="SAM" id="MobiDB-lite"/>
    </source>
</evidence>
<feature type="region of interest" description="Disordered" evidence="1">
    <location>
        <begin position="1"/>
        <end position="48"/>
    </location>
</feature>
<sequence length="80" mass="8524">MEAQIAEEDFGLKPKRSSDALGSSSSTGPAKRPHFQQRPSSISLSCRSSRHRRVLSSFRVRVRAGGQLPSAVTAGGQGTL</sequence>
<evidence type="ECO:0000313" key="2">
    <source>
        <dbReference type="EMBL" id="KAJ6795343.1"/>
    </source>
</evidence>
<keyword evidence="3" id="KW-1185">Reference proteome</keyword>
<dbReference type="AlphaFoldDB" id="A0AAX6DU58"/>
<name>A0AAX6DU58_IRIPA</name>
<feature type="compositionally biased region" description="Low complexity" evidence="1">
    <location>
        <begin position="38"/>
        <end position="47"/>
    </location>
</feature>
<dbReference type="EMBL" id="JANAVB010041820">
    <property type="protein sequence ID" value="KAJ6795343.1"/>
    <property type="molecule type" value="Genomic_DNA"/>
</dbReference>
<reference evidence="2" key="2">
    <citation type="submission" date="2023-04" db="EMBL/GenBank/DDBJ databases">
        <authorList>
            <person name="Bruccoleri R.E."/>
            <person name="Oakeley E.J."/>
            <person name="Faust A.-M."/>
            <person name="Dessus-Babus S."/>
            <person name="Altorfer M."/>
            <person name="Burckhardt D."/>
            <person name="Oertli M."/>
            <person name="Naumann U."/>
            <person name="Petersen F."/>
            <person name="Wong J."/>
        </authorList>
    </citation>
    <scope>NUCLEOTIDE SEQUENCE</scope>
    <source>
        <strain evidence="2">GSM-AAB239-AS_SAM_17_03QT</strain>
        <tissue evidence="2">Leaf</tissue>
    </source>
</reference>
<organism evidence="2 3">
    <name type="scientific">Iris pallida</name>
    <name type="common">Sweet iris</name>
    <dbReference type="NCBI Taxonomy" id="29817"/>
    <lineage>
        <taxon>Eukaryota</taxon>
        <taxon>Viridiplantae</taxon>
        <taxon>Streptophyta</taxon>
        <taxon>Embryophyta</taxon>
        <taxon>Tracheophyta</taxon>
        <taxon>Spermatophyta</taxon>
        <taxon>Magnoliopsida</taxon>
        <taxon>Liliopsida</taxon>
        <taxon>Asparagales</taxon>
        <taxon>Iridaceae</taxon>
        <taxon>Iridoideae</taxon>
        <taxon>Irideae</taxon>
        <taxon>Iris</taxon>
    </lineage>
</organism>